<dbReference type="Pfam" id="PF05425">
    <property type="entry name" value="CopD"/>
    <property type="match status" value="1"/>
</dbReference>
<dbReference type="PANTHER" id="PTHR34820:SF4">
    <property type="entry name" value="INNER MEMBRANE PROTEIN YEBZ"/>
    <property type="match status" value="1"/>
</dbReference>
<evidence type="ECO:0000256" key="4">
    <source>
        <dbReference type="ARBA" id="ARBA00022989"/>
    </source>
</evidence>
<evidence type="ECO:0000313" key="9">
    <source>
        <dbReference type="Proteomes" id="UP000500938"/>
    </source>
</evidence>
<reference evidence="8 9" key="1">
    <citation type="submission" date="2020-05" db="EMBL/GenBank/DDBJ databases">
        <title>Complete genome sequence of Gemmatimonas greenlandica TET16.</title>
        <authorList>
            <person name="Zeng Y."/>
        </authorList>
    </citation>
    <scope>NUCLEOTIDE SEQUENCE [LARGE SCALE GENOMIC DNA]</scope>
    <source>
        <strain evidence="8 9">TET16</strain>
    </source>
</reference>
<keyword evidence="5 6" id="KW-0472">Membrane</keyword>
<feature type="domain" description="Copper resistance protein D" evidence="7">
    <location>
        <begin position="178"/>
        <end position="269"/>
    </location>
</feature>
<feature type="transmembrane region" description="Helical" evidence="6">
    <location>
        <begin position="256"/>
        <end position="272"/>
    </location>
</feature>
<feature type="transmembrane region" description="Helical" evidence="6">
    <location>
        <begin position="6"/>
        <end position="29"/>
    </location>
</feature>
<gene>
    <name evidence="8" type="ORF">HKW67_21760</name>
</gene>
<feature type="transmembrane region" description="Helical" evidence="6">
    <location>
        <begin position="84"/>
        <end position="101"/>
    </location>
</feature>
<feature type="transmembrane region" description="Helical" evidence="6">
    <location>
        <begin position="108"/>
        <end position="129"/>
    </location>
</feature>
<evidence type="ECO:0000313" key="8">
    <source>
        <dbReference type="EMBL" id="QJR37964.1"/>
    </source>
</evidence>
<protein>
    <recommendedName>
        <fullName evidence="7">Copper resistance protein D domain-containing protein</fullName>
    </recommendedName>
</protein>
<dbReference type="AlphaFoldDB" id="A0A6M4IT89"/>
<dbReference type="InterPro" id="IPR032694">
    <property type="entry name" value="CopC/D"/>
</dbReference>
<evidence type="ECO:0000256" key="1">
    <source>
        <dbReference type="ARBA" id="ARBA00004651"/>
    </source>
</evidence>
<comment type="subcellular location">
    <subcellularLocation>
        <location evidence="1">Cell membrane</location>
        <topology evidence="1">Multi-pass membrane protein</topology>
    </subcellularLocation>
</comment>
<feature type="transmembrane region" description="Helical" evidence="6">
    <location>
        <begin position="215"/>
        <end position="236"/>
    </location>
</feature>
<dbReference type="InterPro" id="IPR008457">
    <property type="entry name" value="Cu-R_CopD_dom"/>
</dbReference>
<proteinExistence type="predicted"/>
<keyword evidence="3 6" id="KW-0812">Transmembrane</keyword>
<keyword evidence="9" id="KW-1185">Reference proteome</keyword>
<evidence type="ECO:0000256" key="6">
    <source>
        <dbReference type="SAM" id="Phobius"/>
    </source>
</evidence>
<evidence type="ECO:0000259" key="7">
    <source>
        <dbReference type="Pfam" id="PF05425"/>
    </source>
</evidence>
<dbReference type="PANTHER" id="PTHR34820">
    <property type="entry name" value="INNER MEMBRANE PROTEIN YEBZ"/>
    <property type="match status" value="1"/>
</dbReference>
<dbReference type="RefSeq" id="WP_171227401.1">
    <property type="nucleotide sequence ID" value="NZ_CP053085.1"/>
</dbReference>
<name>A0A6M4IT89_9BACT</name>
<dbReference type="KEGG" id="ggr:HKW67_21760"/>
<evidence type="ECO:0000256" key="3">
    <source>
        <dbReference type="ARBA" id="ARBA00022692"/>
    </source>
</evidence>
<feature type="transmembrane region" description="Helical" evidence="6">
    <location>
        <begin position="41"/>
        <end position="64"/>
    </location>
</feature>
<evidence type="ECO:0000256" key="2">
    <source>
        <dbReference type="ARBA" id="ARBA00022475"/>
    </source>
</evidence>
<accession>A0A6M4IT89</accession>
<dbReference type="EMBL" id="CP053085">
    <property type="protein sequence ID" value="QJR37964.1"/>
    <property type="molecule type" value="Genomic_DNA"/>
</dbReference>
<dbReference type="GO" id="GO:0005886">
    <property type="term" value="C:plasma membrane"/>
    <property type="evidence" value="ECO:0007669"/>
    <property type="project" value="UniProtKB-SubCell"/>
</dbReference>
<evidence type="ECO:0000256" key="5">
    <source>
        <dbReference type="ARBA" id="ARBA00023136"/>
    </source>
</evidence>
<sequence>MEFAAPLVRLLLYGGATVAIGRASLTFVESDTGQERRAVRLSLWVSAIALVIAPLALLLLQQQALELTFTELPGLLRDTTWGRGWMQLAIPCVLSAILLPLRSTRTTSLFLLLAVLGVAAAMGGLGHAAADEQWPLTSRLFDAMHVAGVGAWIGGLALLMLAGAGSVGGAAPTASEWRTFSRTATVMAPVVLLSGVGSGWRRVGASTITAVLASAYGRVLFLKVALVLVVLALGYAQRRRIAAGQVPARKAVRSELLVAAVVFCATAWMTGMEPPGE</sequence>
<feature type="transmembrane region" description="Helical" evidence="6">
    <location>
        <begin position="149"/>
        <end position="171"/>
    </location>
</feature>
<keyword evidence="2" id="KW-1003">Cell membrane</keyword>
<feature type="transmembrane region" description="Helical" evidence="6">
    <location>
        <begin position="183"/>
        <end position="203"/>
    </location>
</feature>
<dbReference type="Proteomes" id="UP000500938">
    <property type="component" value="Chromosome"/>
</dbReference>
<dbReference type="GO" id="GO:0006825">
    <property type="term" value="P:copper ion transport"/>
    <property type="evidence" value="ECO:0007669"/>
    <property type="project" value="InterPro"/>
</dbReference>
<organism evidence="8 9">
    <name type="scientific">Gemmatimonas groenlandica</name>
    <dbReference type="NCBI Taxonomy" id="2732249"/>
    <lineage>
        <taxon>Bacteria</taxon>
        <taxon>Pseudomonadati</taxon>
        <taxon>Gemmatimonadota</taxon>
        <taxon>Gemmatimonadia</taxon>
        <taxon>Gemmatimonadales</taxon>
        <taxon>Gemmatimonadaceae</taxon>
        <taxon>Gemmatimonas</taxon>
    </lineage>
</organism>
<keyword evidence="4 6" id="KW-1133">Transmembrane helix</keyword>